<dbReference type="Proteomes" id="UP000288794">
    <property type="component" value="Unassembled WGS sequence"/>
</dbReference>
<organism evidence="10 11">
    <name type="scientific">[Pantoea] beijingensis</name>
    <dbReference type="NCBI Taxonomy" id="1324864"/>
    <lineage>
        <taxon>Bacteria</taxon>
        <taxon>Pseudomonadati</taxon>
        <taxon>Pseudomonadota</taxon>
        <taxon>Gammaproteobacteria</taxon>
        <taxon>Enterobacterales</taxon>
        <taxon>Erwiniaceae</taxon>
        <taxon>Erwinia</taxon>
    </lineage>
</organism>
<feature type="domain" description="Nuclease SbcCD subunit D C-terminal" evidence="9">
    <location>
        <begin position="281"/>
        <end position="379"/>
    </location>
</feature>
<evidence type="ECO:0000256" key="6">
    <source>
        <dbReference type="ARBA" id="ARBA00022839"/>
    </source>
</evidence>
<dbReference type="Pfam" id="PF12320">
    <property type="entry name" value="SbcD_C"/>
    <property type="match status" value="1"/>
</dbReference>
<comment type="function">
    <text evidence="7">SbcCD cleaves DNA hairpin structures. These structures can inhibit DNA replication and are intermediates in certain DNA recombination reactions. The complex acts as a 3'-&gt;5' double strand exonuclease that can open hairpins. It also has a 5' single-strand endonuclease activity.</text>
</comment>
<dbReference type="InterPro" id="IPR029052">
    <property type="entry name" value="Metallo-depent_PP-like"/>
</dbReference>
<comment type="subunit">
    <text evidence="2 7">Heterodimer of SbcC and SbcD.</text>
</comment>
<dbReference type="GO" id="GO:0008408">
    <property type="term" value="F:3'-5' exonuclease activity"/>
    <property type="evidence" value="ECO:0007669"/>
    <property type="project" value="InterPro"/>
</dbReference>
<evidence type="ECO:0000256" key="1">
    <source>
        <dbReference type="ARBA" id="ARBA00010555"/>
    </source>
</evidence>
<proteinExistence type="inferred from homology"/>
<dbReference type="RefSeq" id="WP_128179273.1">
    <property type="nucleotide sequence ID" value="NZ_CP071409.1"/>
</dbReference>
<evidence type="ECO:0000256" key="7">
    <source>
        <dbReference type="RuleBase" id="RU363069"/>
    </source>
</evidence>
<dbReference type="Pfam" id="PF00149">
    <property type="entry name" value="Metallophos"/>
    <property type="match status" value="1"/>
</dbReference>
<dbReference type="GO" id="GO:0006310">
    <property type="term" value="P:DNA recombination"/>
    <property type="evidence" value="ECO:0007669"/>
    <property type="project" value="UniProtKB-KW"/>
</dbReference>
<sequence>MRIIHTSDWHLGQFFYTKSRAPEHQAFLDWLLNSVEQHQVDAVIVAGDIFDTGSPPSYAREIYNRFVVQLQQTGCQLVVLGGNHDSVATLNESRELLACLNTRVIAAASDNIDDQVLLLKNRQGEPGALLCAIPFLRPRDIIHSQAGQSGRDKQQTLLDAIAEHYQRCYRQAETHRETLGLSLPIIATGHLTAMGVTQSDAVRDIYIGTLDAFPAQAFPPADYIALGHIHRAQRVANNDRIRYSGSPIPLSFDELGKEKSVFLLEFNQSTLDHIHTLPIPRFQPMRMIKGSLEEIEQQLLQFEADSNGKTIWLDIEIATQEYLSEMQRRIQELTAGLPVEVVLLRRSREQRDRVIARQDNETLSELSVEDVFARRLALEEEMPSERQQRAQQLFAETLDAIRHEAQP</sequence>
<dbReference type="GO" id="GO:0006260">
    <property type="term" value="P:DNA replication"/>
    <property type="evidence" value="ECO:0007669"/>
    <property type="project" value="UniProtKB-KW"/>
</dbReference>
<keyword evidence="11" id="KW-1185">Reference proteome</keyword>
<evidence type="ECO:0000256" key="4">
    <source>
        <dbReference type="ARBA" id="ARBA00022722"/>
    </source>
</evidence>
<dbReference type="InterPro" id="IPR050535">
    <property type="entry name" value="DNA_Repair-Maintenance_Comp"/>
</dbReference>
<dbReference type="NCBIfam" id="NF008206">
    <property type="entry name" value="PRK10966.1"/>
    <property type="match status" value="1"/>
</dbReference>
<keyword evidence="6 7" id="KW-0269">Exonuclease</keyword>
<dbReference type="GO" id="GO:0004519">
    <property type="term" value="F:endonuclease activity"/>
    <property type="evidence" value="ECO:0007669"/>
    <property type="project" value="UniProtKB-KW"/>
</dbReference>
<dbReference type="InterPro" id="IPR041796">
    <property type="entry name" value="Mre11_N"/>
</dbReference>
<dbReference type="Gene3D" id="3.30.160.720">
    <property type="match status" value="1"/>
</dbReference>
<evidence type="ECO:0000256" key="2">
    <source>
        <dbReference type="ARBA" id="ARBA00011322"/>
    </source>
</evidence>
<accession>A0A443I9C3</accession>
<keyword evidence="7" id="KW-0233">DNA recombination</keyword>
<dbReference type="PANTHER" id="PTHR30337">
    <property type="entry name" value="COMPONENT OF ATP-DEPENDENT DSDNA EXONUCLEASE"/>
    <property type="match status" value="1"/>
</dbReference>
<evidence type="ECO:0000259" key="8">
    <source>
        <dbReference type="Pfam" id="PF00149"/>
    </source>
</evidence>
<protein>
    <recommendedName>
        <fullName evidence="3 7">Nuclease SbcCD subunit D</fullName>
    </recommendedName>
</protein>
<evidence type="ECO:0000256" key="5">
    <source>
        <dbReference type="ARBA" id="ARBA00022801"/>
    </source>
</evidence>
<dbReference type="InterPro" id="IPR004843">
    <property type="entry name" value="Calcineurin-like_PHP"/>
</dbReference>
<dbReference type="EMBL" id="JMEE01000046">
    <property type="protein sequence ID" value="RWR00625.1"/>
    <property type="molecule type" value="Genomic_DNA"/>
</dbReference>
<gene>
    <name evidence="7" type="primary">sbcD</name>
    <name evidence="10" type="ORF">ED28_17335</name>
</gene>
<evidence type="ECO:0000256" key="3">
    <source>
        <dbReference type="ARBA" id="ARBA00013365"/>
    </source>
</evidence>
<dbReference type="CDD" id="cd00840">
    <property type="entry name" value="MPP_Mre11_N"/>
    <property type="match status" value="1"/>
</dbReference>
<evidence type="ECO:0000313" key="11">
    <source>
        <dbReference type="Proteomes" id="UP000288794"/>
    </source>
</evidence>
<dbReference type="InterPro" id="IPR026843">
    <property type="entry name" value="SbcD_C"/>
</dbReference>
<keyword evidence="5 7" id="KW-0378">Hydrolase</keyword>
<reference evidence="10 11" key="1">
    <citation type="submission" date="2014-04" db="EMBL/GenBank/DDBJ databases">
        <title>Draft genome sequence of Pantoea beijingensis strain LMG 27579, an emerging pathogen to Pleurotus eryngii with potential industrial application.</title>
        <authorList>
            <person name="Xu F."/>
            <person name="Liu Y."/>
            <person name="Wang S."/>
            <person name="Yin Y."/>
            <person name="Ma Y."/>
            <person name="Zhao S."/>
            <person name="Rong C."/>
        </authorList>
    </citation>
    <scope>NUCLEOTIDE SEQUENCE [LARGE SCALE GENOMIC DNA]</scope>
    <source>
        <strain evidence="10 11">LMG 27579</strain>
    </source>
</reference>
<dbReference type="InterPro" id="IPR004593">
    <property type="entry name" value="SbcD"/>
</dbReference>
<comment type="similarity">
    <text evidence="1 7">Belongs to the SbcD family.</text>
</comment>
<evidence type="ECO:0000259" key="9">
    <source>
        <dbReference type="Pfam" id="PF12320"/>
    </source>
</evidence>
<evidence type="ECO:0000313" key="10">
    <source>
        <dbReference type="EMBL" id="RWR00625.1"/>
    </source>
</evidence>
<dbReference type="PANTHER" id="PTHR30337:SF0">
    <property type="entry name" value="NUCLEASE SBCCD SUBUNIT D"/>
    <property type="match status" value="1"/>
</dbReference>
<keyword evidence="4 7" id="KW-0540">Nuclease</keyword>
<name>A0A443I9C3_9GAMM</name>
<comment type="caution">
    <text evidence="10">The sequence shown here is derived from an EMBL/GenBank/DDBJ whole genome shotgun (WGS) entry which is preliminary data.</text>
</comment>
<keyword evidence="7" id="KW-0235">DNA replication</keyword>
<keyword evidence="7" id="KW-0255">Endonuclease</keyword>
<dbReference type="NCBIfam" id="TIGR00619">
    <property type="entry name" value="sbcd"/>
    <property type="match status" value="1"/>
</dbReference>
<feature type="domain" description="Calcineurin-like phosphoesterase" evidence="8">
    <location>
        <begin position="1"/>
        <end position="231"/>
    </location>
</feature>
<dbReference type="SUPFAM" id="SSF56300">
    <property type="entry name" value="Metallo-dependent phosphatases"/>
    <property type="match status" value="1"/>
</dbReference>
<dbReference type="AlphaFoldDB" id="A0A443I9C3"/>
<dbReference type="Gene3D" id="3.60.21.10">
    <property type="match status" value="1"/>
</dbReference>